<dbReference type="AlphaFoldDB" id="A0AAE0W1I6"/>
<sequence length="185" mass="21046">MVPDHCQFIHLITQGWGGFNQVKLFNTLATKLYKGIIQHDQYQSVCTKIMLDVIQICEKQVVTPPIKGLLDVIKAAAFAKCKPGTSREVRENDTDITSESSEEKLEIEKDLIKKEHICVDEQEAKSWSPWKPYMKEISGKLKNIHSLQNTPIPRDVSGSLERVLQSTERQRYFIGAALIGNLTYD</sequence>
<accession>A0AAE0W1I6</accession>
<keyword evidence="2" id="KW-1185">Reference proteome</keyword>
<reference evidence="1" key="1">
    <citation type="journal article" date="2021" name="Genome Biol. Evol.">
        <title>A High-Quality Reference Genome for a Parasitic Bivalve with Doubly Uniparental Inheritance (Bivalvia: Unionida).</title>
        <authorList>
            <person name="Smith C.H."/>
        </authorList>
    </citation>
    <scope>NUCLEOTIDE SEQUENCE</scope>
    <source>
        <strain evidence="1">CHS0354</strain>
    </source>
</reference>
<organism evidence="1 2">
    <name type="scientific">Potamilus streckersoni</name>
    <dbReference type="NCBI Taxonomy" id="2493646"/>
    <lineage>
        <taxon>Eukaryota</taxon>
        <taxon>Metazoa</taxon>
        <taxon>Spiralia</taxon>
        <taxon>Lophotrochozoa</taxon>
        <taxon>Mollusca</taxon>
        <taxon>Bivalvia</taxon>
        <taxon>Autobranchia</taxon>
        <taxon>Heteroconchia</taxon>
        <taxon>Palaeoheterodonta</taxon>
        <taxon>Unionida</taxon>
        <taxon>Unionoidea</taxon>
        <taxon>Unionidae</taxon>
        <taxon>Ambleminae</taxon>
        <taxon>Lampsilini</taxon>
        <taxon>Potamilus</taxon>
    </lineage>
</organism>
<reference evidence="1" key="3">
    <citation type="submission" date="2023-05" db="EMBL/GenBank/DDBJ databases">
        <authorList>
            <person name="Smith C.H."/>
        </authorList>
    </citation>
    <scope>NUCLEOTIDE SEQUENCE</scope>
    <source>
        <strain evidence="1">CHS0354</strain>
        <tissue evidence="1">Mantle</tissue>
    </source>
</reference>
<proteinExistence type="predicted"/>
<dbReference type="EMBL" id="JAEAOA010000916">
    <property type="protein sequence ID" value="KAK3597017.1"/>
    <property type="molecule type" value="Genomic_DNA"/>
</dbReference>
<protein>
    <submittedName>
        <fullName evidence="1">Uncharacterized protein</fullName>
    </submittedName>
</protein>
<evidence type="ECO:0000313" key="1">
    <source>
        <dbReference type="EMBL" id="KAK3597017.1"/>
    </source>
</evidence>
<comment type="caution">
    <text evidence="1">The sequence shown here is derived from an EMBL/GenBank/DDBJ whole genome shotgun (WGS) entry which is preliminary data.</text>
</comment>
<dbReference type="Proteomes" id="UP001195483">
    <property type="component" value="Unassembled WGS sequence"/>
</dbReference>
<evidence type="ECO:0000313" key="2">
    <source>
        <dbReference type="Proteomes" id="UP001195483"/>
    </source>
</evidence>
<name>A0AAE0W1I6_9BIVA</name>
<gene>
    <name evidence="1" type="ORF">CHS0354_014904</name>
</gene>
<reference evidence="1" key="2">
    <citation type="journal article" date="2021" name="Genome Biol. Evol.">
        <title>Developing a high-quality reference genome for a parasitic bivalve with doubly uniparental inheritance (Bivalvia: Unionida).</title>
        <authorList>
            <person name="Smith C.H."/>
        </authorList>
    </citation>
    <scope>NUCLEOTIDE SEQUENCE</scope>
    <source>
        <strain evidence="1">CHS0354</strain>
        <tissue evidence="1">Mantle</tissue>
    </source>
</reference>